<comment type="subcellular location">
    <subcellularLocation>
        <location evidence="1 8">Cell membrane</location>
        <topology evidence="1 8">Multi-pass membrane protein</topology>
    </subcellularLocation>
</comment>
<evidence type="ECO:0000259" key="9">
    <source>
        <dbReference type="PROSITE" id="PS50928"/>
    </source>
</evidence>
<evidence type="ECO:0000256" key="2">
    <source>
        <dbReference type="ARBA" id="ARBA00007069"/>
    </source>
</evidence>
<feature type="domain" description="ABC transmembrane type-1" evidence="9">
    <location>
        <begin position="189"/>
        <end position="397"/>
    </location>
</feature>
<dbReference type="CDD" id="cd06261">
    <property type="entry name" value="TM_PBP2"/>
    <property type="match status" value="1"/>
</dbReference>
<feature type="transmembrane region" description="Helical" evidence="8">
    <location>
        <begin position="280"/>
        <end position="298"/>
    </location>
</feature>
<gene>
    <name evidence="11" type="ORF">Q4535_03025</name>
    <name evidence="10" type="ORF">QLT01_12500</name>
</gene>
<accession>A0AAP4TWK0</accession>
<dbReference type="GO" id="GO:0005886">
    <property type="term" value="C:plasma membrane"/>
    <property type="evidence" value="ECO:0007669"/>
    <property type="project" value="UniProtKB-SubCell"/>
</dbReference>
<keyword evidence="4" id="KW-1003">Cell membrane</keyword>
<dbReference type="InterPro" id="IPR035906">
    <property type="entry name" value="MetI-like_sf"/>
</dbReference>
<protein>
    <submittedName>
        <fullName evidence="11">ABC transporter permease</fullName>
    </submittedName>
</protein>
<dbReference type="PANTHER" id="PTHR42929:SF5">
    <property type="entry name" value="ABC TRANSPORTER PERMEASE PROTEIN"/>
    <property type="match status" value="1"/>
</dbReference>
<keyword evidence="5 8" id="KW-0812">Transmembrane</keyword>
<keyword evidence="6 8" id="KW-1133">Transmembrane helix</keyword>
<dbReference type="GO" id="GO:0055085">
    <property type="term" value="P:transmembrane transport"/>
    <property type="evidence" value="ECO:0007669"/>
    <property type="project" value="InterPro"/>
</dbReference>
<feature type="transmembrane region" description="Helical" evidence="8">
    <location>
        <begin position="193"/>
        <end position="217"/>
    </location>
</feature>
<dbReference type="AlphaFoldDB" id="A0AAP4TWK0"/>
<evidence type="ECO:0000313" key="10">
    <source>
        <dbReference type="EMBL" id="MDI5885174.1"/>
    </source>
</evidence>
<dbReference type="InterPro" id="IPR000515">
    <property type="entry name" value="MetI-like"/>
</dbReference>
<evidence type="ECO:0000256" key="6">
    <source>
        <dbReference type="ARBA" id="ARBA00022989"/>
    </source>
</evidence>
<evidence type="ECO:0000256" key="1">
    <source>
        <dbReference type="ARBA" id="ARBA00004651"/>
    </source>
</evidence>
<dbReference type="EMBL" id="JAUORK010000003">
    <property type="protein sequence ID" value="MDO6671083.1"/>
    <property type="molecule type" value="Genomic_DNA"/>
</dbReference>
<dbReference type="PROSITE" id="PS50928">
    <property type="entry name" value="ABC_TM1"/>
    <property type="match status" value="1"/>
</dbReference>
<evidence type="ECO:0000256" key="8">
    <source>
        <dbReference type="RuleBase" id="RU363032"/>
    </source>
</evidence>
<dbReference type="SUPFAM" id="SSF161098">
    <property type="entry name" value="MetI-like"/>
    <property type="match status" value="1"/>
</dbReference>
<dbReference type="EMBL" id="JASCSA010000009">
    <property type="protein sequence ID" value="MDI5885174.1"/>
    <property type="molecule type" value="Genomic_DNA"/>
</dbReference>
<evidence type="ECO:0000313" key="11">
    <source>
        <dbReference type="EMBL" id="MDO6671083.1"/>
    </source>
</evidence>
<dbReference type="Proteomes" id="UP001229025">
    <property type="component" value="Unassembled WGS sequence"/>
</dbReference>
<feature type="transmembrane region" description="Helical" evidence="8">
    <location>
        <begin position="332"/>
        <end position="354"/>
    </location>
</feature>
<reference evidence="10" key="1">
    <citation type="submission" date="2023-04" db="EMBL/GenBank/DDBJ databases">
        <authorList>
            <person name="Otstavnykh N."/>
            <person name="Seitkalieva A."/>
            <person name="Bystritskaya E."/>
        </authorList>
    </citation>
    <scope>NUCLEOTIDE SEQUENCE</scope>
    <source>
        <strain evidence="10">NRIC 0815</strain>
    </source>
</reference>
<reference evidence="11" key="2">
    <citation type="submission" date="2023-07" db="EMBL/GenBank/DDBJ databases">
        <title>Genome content predicts the carbon catabolic preferences of heterotrophic bacteria.</title>
        <authorList>
            <person name="Gralka M."/>
        </authorList>
    </citation>
    <scope>NUCLEOTIDE SEQUENCE</scope>
    <source>
        <strain evidence="11">C2R13</strain>
    </source>
</reference>
<dbReference type="Pfam" id="PF00528">
    <property type="entry name" value="BPD_transp_1"/>
    <property type="match status" value="1"/>
</dbReference>
<comment type="caution">
    <text evidence="11">The sequence shown here is derived from an EMBL/GenBank/DDBJ whole genome shotgun (WGS) entry which is preliminary data.</text>
</comment>
<dbReference type="PANTHER" id="PTHR42929">
    <property type="entry name" value="INNER MEMBRANE ABC TRANSPORTER PERMEASE PROTEIN YDCU-RELATED-RELATED"/>
    <property type="match status" value="1"/>
</dbReference>
<organism evidence="11 12">
    <name type="scientific">Cobetia amphilecti</name>
    <dbReference type="NCBI Taxonomy" id="1055104"/>
    <lineage>
        <taxon>Bacteria</taxon>
        <taxon>Pseudomonadati</taxon>
        <taxon>Pseudomonadota</taxon>
        <taxon>Gammaproteobacteria</taxon>
        <taxon>Oceanospirillales</taxon>
        <taxon>Halomonadaceae</taxon>
        <taxon>Cobetia</taxon>
    </lineage>
</organism>
<feature type="transmembrane region" description="Helical" evidence="8">
    <location>
        <begin position="24"/>
        <end position="44"/>
    </location>
</feature>
<feature type="transmembrane region" description="Helical" evidence="8">
    <location>
        <begin position="374"/>
        <end position="397"/>
    </location>
</feature>
<keyword evidence="13" id="KW-1185">Reference proteome</keyword>
<keyword evidence="7 8" id="KW-0472">Membrane</keyword>
<proteinExistence type="inferred from homology"/>
<comment type="similarity">
    <text evidence="2">Belongs to the binding-protein-dependent transport system permease family. CysTW subfamily.</text>
</comment>
<reference evidence="10" key="4">
    <citation type="submission" date="2024-05" db="EMBL/GenBank/DDBJ databases">
        <title>Genome-based characterization of strain KMM 296 and proposal for reclassification of Cobetia litoralis and Cobetia pacifica, and emended description of the species Cobetia amphilecti and Cobetia marina.</title>
        <authorList>
            <person name="Balabanova L."/>
            <person name="Nedashkovskaya O."/>
        </authorList>
    </citation>
    <scope>NUCLEOTIDE SEQUENCE</scope>
    <source>
        <strain evidence="10">NRIC 0815</strain>
    </source>
</reference>
<dbReference type="Gene3D" id="1.10.3720.10">
    <property type="entry name" value="MetI-like"/>
    <property type="match status" value="1"/>
</dbReference>
<evidence type="ECO:0000313" key="13">
    <source>
        <dbReference type="Proteomes" id="UP001229025"/>
    </source>
</evidence>
<keyword evidence="3 8" id="KW-0813">Transport</keyword>
<name>A0AAP4TWK0_9GAMM</name>
<evidence type="ECO:0000313" key="12">
    <source>
        <dbReference type="Proteomes" id="UP001170481"/>
    </source>
</evidence>
<dbReference type="Proteomes" id="UP001170481">
    <property type="component" value="Unassembled WGS sequence"/>
</dbReference>
<evidence type="ECO:0000256" key="4">
    <source>
        <dbReference type="ARBA" id="ARBA00022475"/>
    </source>
</evidence>
<evidence type="ECO:0000256" key="5">
    <source>
        <dbReference type="ARBA" id="ARBA00022692"/>
    </source>
</evidence>
<evidence type="ECO:0000256" key="7">
    <source>
        <dbReference type="ARBA" id="ARBA00023136"/>
    </source>
</evidence>
<feature type="transmembrane region" description="Helical" evidence="8">
    <location>
        <begin position="224"/>
        <end position="247"/>
    </location>
</feature>
<evidence type="ECO:0000256" key="3">
    <source>
        <dbReference type="ARBA" id="ARBA00022448"/>
    </source>
</evidence>
<reference evidence="13" key="3">
    <citation type="submission" date="2023-07" db="EMBL/GenBank/DDBJ databases">
        <title>Genome-based characterization of strain KMM 296 and proposal for reclassification of Cobetia litoralis and Cobetia pacifica, and emended description of the species Cobetia amphilecti and Cobetia marina.</title>
        <authorList>
            <person name="Balabanova L."/>
            <person name="Nedashkovskaya O."/>
        </authorList>
    </citation>
    <scope>NUCLEOTIDE SEQUENCE [LARGE SCALE GENOMIC DNA]</scope>
    <source>
        <strain evidence="13">NRIC 0815</strain>
    </source>
</reference>
<sequence length="409" mass="45242">MTTADGVPLKQSLNRAIRRSRIKALLLVAPLLVFIGLAFVMPIFDMLSRSVDNPEVSTYLPRTSEVLVDWDGEGLPEEAAYAALAQDLAAGLKARNLGRVASRLNYEKSGMRSLFMKSARRAGRMEAPYKAALIKADEDWEDPDIWRLIKRESSPLTASYYLAAVDRQFSPTGEIVEKPEYLQIHVSLFIRTFWMSAAITGLCLLLAYPVAWLLATLPASRGNLLMILVLLPFWTSLLVRTTTWIAILQQQGVLNDMLVGVGILAEEARIQMIYNKTGTIIAMTHILLPFMILPLYSVMKTIPPSYMHAARSLGAGPITAFRRVYFPQTLPGIGAGSILVFILSIGYYITPALVGGQSGRFITNFIAYHMQTSLNWGLAAAIGSILLVVVILFYLVYNRLIGVDKVKLG</sequence>